<feature type="region of interest" description="Disordered" evidence="1">
    <location>
        <begin position="16"/>
        <end position="64"/>
    </location>
</feature>
<dbReference type="EMBL" id="LJSX01000011">
    <property type="protein sequence ID" value="KPQ11012.1"/>
    <property type="molecule type" value="Genomic_DNA"/>
</dbReference>
<name>A0A0P8A0V1_9HYPH</name>
<dbReference type="AlphaFoldDB" id="A0A0P8A0V1"/>
<accession>A0A0P8A0V1</accession>
<dbReference type="EMBL" id="FMBM01000002">
    <property type="protein sequence ID" value="SCC81848.1"/>
    <property type="molecule type" value="Genomic_DNA"/>
</dbReference>
<gene>
    <name evidence="3" type="ORF">GA0071312_2817</name>
    <name evidence="2" type="ORF">HLUCCO17_08865</name>
</gene>
<feature type="compositionally biased region" description="Basic residues" evidence="1">
    <location>
        <begin position="18"/>
        <end position="28"/>
    </location>
</feature>
<comment type="caution">
    <text evidence="2">The sequence shown here is derived from an EMBL/GenBank/DDBJ whole genome shotgun (WGS) entry which is preliminary data.</text>
</comment>
<sequence length="64" mass="6716">MADQGREARLKAALRENLKRRKQQARKRAAPDLQAGSSKAGGAAEQPDAQAGTDKKPGEAGESS</sequence>
<dbReference type="Proteomes" id="UP000182800">
    <property type="component" value="Unassembled WGS sequence"/>
</dbReference>
<evidence type="ECO:0000313" key="2">
    <source>
        <dbReference type="EMBL" id="KPQ11012.1"/>
    </source>
</evidence>
<protein>
    <submittedName>
        <fullName evidence="2">Uncharacterized protein</fullName>
    </submittedName>
</protein>
<reference evidence="2 4" key="1">
    <citation type="submission" date="2015-09" db="EMBL/GenBank/DDBJ databases">
        <title>Identification and resolution of microdiversity through metagenomic sequencing of parallel consortia.</title>
        <authorList>
            <person name="Nelson W.C."/>
            <person name="Romine M.F."/>
            <person name="Lindemann S.R."/>
        </authorList>
    </citation>
    <scope>NUCLEOTIDE SEQUENCE [LARGE SCALE GENOMIC DNA]</scope>
    <source>
        <strain evidence="2">HL-109</strain>
    </source>
</reference>
<organism evidence="2 4">
    <name type="scientific">Saliniramus fredricksonii</name>
    <dbReference type="NCBI Taxonomy" id="1653334"/>
    <lineage>
        <taxon>Bacteria</taxon>
        <taxon>Pseudomonadati</taxon>
        <taxon>Pseudomonadota</taxon>
        <taxon>Alphaproteobacteria</taxon>
        <taxon>Hyphomicrobiales</taxon>
        <taxon>Salinarimonadaceae</taxon>
        <taxon>Saliniramus</taxon>
    </lineage>
</organism>
<proteinExistence type="predicted"/>
<evidence type="ECO:0000256" key="1">
    <source>
        <dbReference type="SAM" id="MobiDB-lite"/>
    </source>
</evidence>
<dbReference type="Proteomes" id="UP000050497">
    <property type="component" value="Unassembled WGS sequence"/>
</dbReference>
<feature type="compositionally biased region" description="Basic and acidic residues" evidence="1">
    <location>
        <begin position="53"/>
        <end position="64"/>
    </location>
</feature>
<evidence type="ECO:0000313" key="4">
    <source>
        <dbReference type="Proteomes" id="UP000050497"/>
    </source>
</evidence>
<evidence type="ECO:0000313" key="3">
    <source>
        <dbReference type="EMBL" id="SCC81848.1"/>
    </source>
</evidence>
<dbReference type="RefSeq" id="WP_074445460.1">
    <property type="nucleotide sequence ID" value="NZ_FMBM01000002.1"/>
</dbReference>
<reference evidence="3 5" key="2">
    <citation type="submission" date="2016-08" db="EMBL/GenBank/DDBJ databases">
        <authorList>
            <person name="Varghese N."/>
            <person name="Submissions Spin"/>
        </authorList>
    </citation>
    <scope>NUCLEOTIDE SEQUENCE [LARGE SCALE GENOMIC DNA]</scope>
    <source>
        <strain evidence="3 5">HL-109</strain>
    </source>
</reference>
<evidence type="ECO:0000313" key="5">
    <source>
        <dbReference type="Proteomes" id="UP000182800"/>
    </source>
</evidence>
<dbReference type="STRING" id="1653334.GA0071312_2817"/>
<keyword evidence="5" id="KW-1185">Reference proteome</keyword>
<dbReference type="PATRIC" id="fig|1653334.4.peg.2866"/>